<dbReference type="InterPro" id="IPR036081">
    <property type="entry name" value="Translin_sf"/>
</dbReference>
<dbReference type="PANTHER" id="PTHR10741">
    <property type="entry name" value="TRANSLIN AND TRANSLIN ASSOCIATED PROTEIN X"/>
    <property type="match status" value="1"/>
</dbReference>
<comment type="similarity">
    <text evidence="3">Belongs to the translin family.</text>
</comment>
<comment type="caution">
    <text evidence="7">The sequence shown here is derived from an EMBL/GenBank/DDBJ whole genome shotgun (WGS) entry which is preliminary data.</text>
</comment>
<feature type="compositionally biased region" description="Basic and acidic residues" evidence="6">
    <location>
        <begin position="11"/>
        <end position="21"/>
    </location>
</feature>
<organism evidence="7 8">
    <name type="scientific">Owenia fusiformis</name>
    <name type="common">Polychaete worm</name>
    <dbReference type="NCBI Taxonomy" id="6347"/>
    <lineage>
        <taxon>Eukaryota</taxon>
        <taxon>Metazoa</taxon>
        <taxon>Spiralia</taxon>
        <taxon>Lophotrochozoa</taxon>
        <taxon>Annelida</taxon>
        <taxon>Polychaeta</taxon>
        <taxon>Sedentaria</taxon>
        <taxon>Canalipalpata</taxon>
        <taxon>Sabellida</taxon>
        <taxon>Oweniida</taxon>
        <taxon>Oweniidae</taxon>
        <taxon>Owenia</taxon>
    </lineage>
</organism>
<dbReference type="InterPro" id="IPR016068">
    <property type="entry name" value="Translin_N"/>
</dbReference>
<feature type="region of interest" description="Disordered" evidence="6">
    <location>
        <begin position="1"/>
        <end position="27"/>
    </location>
</feature>
<dbReference type="FunFam" id="1.20.58.200:FF:000001">
    <property type="entry name" value="Translin-associated factor X"/>
    <property type="match status" value="1"/>
</dbReference>
<dbReference type="Pfam" id="PF01997">
    <property type="entry name" value="Translin"/>
    <property type="match status" value="1"/>
</dbReference>
<dbReference type="CDD" id="cd14820">
    <property type="entry name" value="TRAX"/>
    <property type="match status" value="1"/>
</dbReference>
<dbReference type="GO" id="GO:0043565">
    <property type="term" value="F:sequence-specific DNA binding"/>
    <property type="evidence" value="ECO:0007669"/>
    <property type="project" value="InterPro"/>
</dbReference>
<evidence type="ECO:0000256" key="1">
    <source>
        <dbReference type="ARBA" id="ARBA00004123"/>
    </source>
</evidence>
<proteinExistence type="inferred from homology"/>
<keyword evidence="5" id="KW-0539">Nucleus</keyword>
<accession>A0A8J1U4E7</accession>
<protein>
    <recommendedName>
        <fullName evidence="9">Translin-associated factor X</fullName>
    </recommendedName>
</protein>
<dbReference type="EMBL" id="CAIIXF020000008">
    <property type="protein sequence ID" value="CAH1790716.1"/>
    <property type="molecule type" value="Genomic_DNA"/>
</dbReference>
<feature type="region of interest" description="Disordered" evidence="6">
    <location>
        <begin position="162"/>
        <end position="185"/>
    </location>
</feature>
<dbReference type="OrthoDB" id="31005at2759"/>
<evidence type="ECO:0000256" key="3">
    <source>
        <dbReference type="ARBA" id="ARBA00005902"/>
    </source>
</evidence>
<dbReference type="Proteomes" id="UP000749559">
    <property type="component" value="Unassembled WGS sequence"/>
</dbReference>
<keyword evidence="4" id="KW-0963">Cytoplasm</keyword>
<evidence type="ECO:0000256" key="6">
    <source>
        <dbReference type="SAM" id="MobiDB-lite"/>
    </source>
</evidence>
<evidence type="ECO:0008006" key="9">
    <source>
        <dbReference type="Google" id="ProtNLM"/>
    </source>
</evidence>
<sequence length="330" mass="37552">MPGNRNRSGKAPKDGQTHGEDSNTDINLVDESSPIIQAFKQYQNELDTKHDKHERLVKLSRDVTLESKRVIFLLQRIAGGTDENKNNVLKEADTKLQAIQDDHFRKIALELDGEDPYQFLKAYTAGMQEYIEAVTFFQYHKDQSLTNHLTIQRQLQFTQNCPTDETSNSTLPNVENPKLPKLDIQDQPVKPLDSASCESSYHDSQISAIKTIEVLVTPLDYILGVADLTGEIMRLAINSVKTGNANFLFQLCDFMREIHNAFISFGNIHREIRRKLNVLQQSLKKVETACYTLQIRGSEIPKHMLADVLSGKTMDGPVYRDFDQDEPQDQ</sequence>
<dbReference type="Gene3D" id="1.20.58.190">
    <property type="entry name" value="Translin, domain 1"/>
    <property type="match status" value="1"/>
</dbReference>
<keyword evidence="8" id="KW-1185">Reference proteome</keyword>
<dbReference type="InterPro" id="IPR016069">
    <property type="entry name" value="Translin_C"/>
</dbReference>
<feature type="compositionally biased region" description="Polar residues" evidence="6">
    <location>
        <begin position="162"/>
        <end position="173"/>
    </location>
</feature>
<dbReference type="InterPro" id="IPR002848">
    <property type="entry name" value="Translin_fam"/>
</dbReference>
<reference evidence="7" key="1">
    <citation type="submission" date="2022-03" db="EMBL/GenBank/DDBJ databases">
        <authorList>
            <person name="Martin C."/>
        </authorList>
    </citation>
    <scope>NUCLEOTIDE SEQUENCE</scope>
</reference>
<name>A0A8J1U4E7_OWEFU</name>
<dbReference type="SUPFAM" id="SSF74784">
    <property type="entry name" value="Translin"/>
    <property type="match status" value="1"/>
</dbReference>
<dbReference type="AlphaFoldDB" id="A0A8J1U4E7"/>
<dbReference type="GO" id="GO:0005737">
    <property type="term" value="C:cytoplasm"/>
    <property type="evidence" value="ECO:0007669"/>
    <property type="project" value="UniProtKB-SubCell"/>
</dbReference>
<evidence type="ECO:0000256" key="5">
    <source>
        <dbReference type="ARBA" id="ARBA00023242"/>
    </source>
</evidence>
<dbReference type="Gene3D" id="1.20.58.200">
    <property type="entry name" value="Translin, domain 2"/>
    <property type="match status" value="1"/>
</dbReference>
<evidence type="ECO:0000313" key="7">
    <source>
        <dbReference type="EMBL" id="CAH1790716.1"/>
    </source>
</evidence>
<dbReference type="GO" id="GO:0005634">
    <property type="term" value="C:nucleus"/>
    <property type="evidence" value="ECO:0007669"/>
    <property type="project" value="UniProtKB-SubCell"/>
</dbReference>
<evidence type="ECO:0000256" key="2">
    <source>
        <dbReference type="ARBA" id="ARBA00004496"/>
    </source>
</evidence>
<evidence type="ECO:0000313" key="8">
    <source>
        <dbReference type="Proteomes" id="UP000749559"/>
    </source>
</evidence>
<evidence type="ECO:0000256" key="4">
    <source>
        <dbReference type="ARBA" id="ARBA00022490"/>
    </source>
</evidence>
<gene>
    <name evidence="7" type="ORF">OFUS_LOCUS15890</name>
</gene>
<comment type="subcellular location">
    <subcellularLocation>
        <location evidence="2">Cytoplasm</location>
    </subcellularLocation>
    <subcellularLocation>
        <location evidence="1">Nucleus</location>
    </subcellularLocation>
</comment>